<gene>
    <name evidence="2" type="ORF">QNN03_29395</name>
</gene>
<feature type="region of interest" description="Disordered" evidence="1">
    <location>
        <begin position="26"/>
        <end position="82"/>
    </location>
</feature>
<evidence type="ECO:0000256" key="1">
    <source>
        <dbReference type="SAM" id="MobiDB-lite"/>
    </source>
</evidence>
<proteinExistence type="predicted"/>
<name>A0ABT7J6R6_9ACTN</name>
<sequence>MDLRGRKLKFTAVAVLVVLSLTGFSSGRGHGGSGDGDSGGGCSSSSQNHDSSSNRHDDDDDNDTSGSGGSGPGADSGSAGTAQDVTIDLVSCASTEQPYAVVDLTNPNGNPVTVTVVVHFKDAQSSVVDMQTVEEIVPAGETAQVQVDLTDASHAAQVDLCEAELMPTV</sequence>
<evidence type="ECO:0000313" key="3">
    <source>
        <dbReference type="Proteomes" id="UP001241926"/>
    </source>
</evidence>
<dbReference type="Proteomes" id="UP001241926">
    <property type="component" value="Unassembled WGS sequence"/>
</dbReference>
<dbReference type="RefSeq" id="WP_093725522.1">
    <property type="nucleotide sequence ID" value="NZ_JASJUS010000035.1"/>
</dbReference>
<protein>
    <recommendedName>
        <fullName evidence="4">Secreted protein</fullName>
    </recommendedName>
</protein>
<keyword evidence="3" id="KW-1185">Reference proteome</keyword>
<evidence type="ECO:0000313" key="2">
    <source>
        <dbReference type="EMBL" id="MDL2080568.1"/>
    </source>
</evidence>
<feature type="compositionally biased region" description="Gly residues" evidence="1">
    <location>
        <begin position="26"/>
        <end position="42"/>
    </location>
</feature>
<organism evidence="2 3">
    <name type="scientific">Streptomyces fuscus</name>
    <dbReference type="NCBI Taxonomy" id="3048495"/>
    <lineage>
        <taxon>Bacteria</taxon>
        <taxon>Bacillati</taxon>
        <taxon>Actinomycetota</taxon>
        <taxon>Actinomycetes</taxon>
        <taxon>Kitasatosporales</taxon>
        <taxon>Streptomycetaceae</taxon>
        <taxon>Streptomyces</taxon>
    </lineage>
</organism>
<evidence type="ECO:0008006" key="4">
    <source>
        <dbReference type="Google" id="ProtNLM"/>
    </source>
</evidence>
<accession>A0ABT7J6R6</accession>
<comment type="caution">
    <text evidence="2">The sequence shown here is derived from an EMBL/GenBank/DDBJ whole genome shotgun (WGS) entry which is preliminary data.</text>
</comment>
<dbReference type="EMBL" id="JASJUS010000035">
    <property type="protein sequence ID" value="MDL2080568.1"/>
    <property type="molecule type" value="Genomic_DNA"/>
</dbReference>
<reference evidence="2 3" key="1">
    <citation type="submission" date="2023-05" db="EMBL/GenBank/DDBJ databases">
        <title>Streptomyces fuscus sp. nov., a brown-black pigment producing actinomyces isolated from dry sand of Sea duck farm.</title>
        <authorList>
            <person name="Xie J."/>
            <person name="Shen N."/>
        </authorList>
    </citation>
    <scope>NUCLEOTIDE SEQUENCE [LARGE SCALE GENOMIC DNA]</scope>
    <source>
        <strain evidence="2 3">GXMU-J15</strain>
    </source>
</reference>